<dbReference type="AlphaFoldDB" id="A0A8J5V8H9"/>
<dbReference type="SMART" id="SM01019">
    <property type="entry name" value="B3"/>
    <property type="match status" value="1"/>
</dbReference>
<dbReference type="PANTHER" id="PTHR31674">
    <property type="entry name" value="B3 DOMAIN-CONTAINING PROTEIN REM-LIKE 3-RELATED"/>
    <property type="match status" value="1"/>
</dbReference>
<dbReference type="Proteomes" id="UP000729402">
    <property type="component" value="Unassembled WGS sequence"/>
</dbReference>
<gene>
    <name evidence="3" type="ORF">GUJ93_ZPchr0001g32288</name>
</gene>
<protein>
    <recommendedName>
        <fullName evidence="2">TF-B3 domain-containing protein</fullName>
    </recommendedName>
</protein>
<feature type="region of interest" description="Disordered" evidence="1">
    <location>
        <begin position="15"/>
        <end position="43"/>
    </location>
</feature>
<evidence type="ECO:0000259" key="2">
    <source>
        <dbReference type="PROSITE" id="PS50863"/>
    </source>
</evidence>
<dbReference type="PROSITE" id="PS50863">
    <property type="entry name" value="B3"/>
    <property type="match status" value="1"/>
</dbReference>
<dbReference type="Pfam" id="PF02362">
    <property type="entry name" value="B3"/>
    <property type="match status" value="1"/>
</dbReference>
<feature type="domain" description="TF-B3" evidence="2">
    <location>
        <begin position="81"/>
        <end position="168"/>
    </location>
</feature>
<keyword evidence="4" id="KW-1185">Reference proteome</keyword>
<accession>A0A8J5V8H9</accession>
<dbReference type="CDD" id="cd10017">
    <property type="entry name" value="B3_DNA"/>
    <property type="match status" value="1"/>
</dbReference>
<proteinExistence type="predicted"/>
<evidence type="ECO:0000256" key="1">
    <source>
        <dbReference type="SAM" id="MobiDB-lite"/>
    </source>
</evidence>
<feature type="compositionally biased region" description="Basic and acidic residues" evidence="1">
    <location>
        <begin position="26"/>
        <end position="39"/>
    </location>
</feature>
<evidence type="ECO:0000313" key="4">
    <source>
        <dbReference type="Proteomes" id="UP000729402"/>
    </source>
</evidence>
<dbReference type="PANTHER" id="PTHR31674:SF61">
    <property type="entry name" value="B3 DOMAIN-CONTAINING PROTEIN OS01G0905400"/>
    <property type="match status" value="1"/>
</dbReference>
<evidence type="ECO:0000313" key="3">
    <source>
        <dbReference type="EMBL" id="KAG8054300.1"/>
    </source>
</evidence>
<dbReference type="EMBL" id="JAAALK010000288">
    <property type="protein sequence ID" value="KAG8054300.1"/>
    <property type="molecule type" value="Genomic_DNA"/>
</dbReference>
<dbReference type="InterPro" id="IPR039218">
    <property type="entry name" value="REM_fam"/>
</dbReference>
<dbReference type="GO" id="GO:0003677">
    <property type="term" value="F:DNA binding"/>
    <property type="evidence" value="ECO:0007669"/>
    <property type="project" value="InterPro"/>
</dbReference>
<dbReference type="OrthoDB" id="1666376at2759"/>
<reference evidence="3" key="1">
    <citation type="journal article" date="2021" name="bioRxiv">
        <title>Whole Genome Assembly and Annotation of Northern Wild Rice, Zizania palustris L., Supports a Whole Genome Duplication in the Zizania Genus.</title>
        <authorList>
            <person name="Haas M."/>
            <person name="Kono T."/>
            <person name="Macchietto M."/>
            <person name="Millas R."/>
            <person name="McGilp L."/>
            <person name="Shao M."/>
            <person name="Duquette J."/>
            <person name="Hirsch C.N."/>
            <person name="Kimball J."/>
        </authorList>
    </citation>
    <scope>NUCLEOTIDE SEQUENCE</scope>
    <source>
        <tissue evidence="3">Fresh leaf tissue</tissue>
    </source>
</reference>
<comment type="caution">
    <text evidence="3">The sequence shown here is derived from an EMBL/GenBank/DDBJ whole genome shotgun (WGS) entry which is preliminary data.</text>
</comment>
<dbReference type="InterPro" id="IPR003340">
    <property type="entry name" value="B3_DNA-bd"/>
</dbReference>
<sequence length="168" mass="19414">MVELVEVLDVKQEEGIVDSHDEEDTTEKGHLREEKTEKQVKRRKRVYDPQRKRACVDCTMRCVRIHGRASSSDKARSIPTLPSFFKIMIGYFSEIMEIPRPFARTIVDLTGSNVYLEDAFGLRWRVRLCLHDGALSFGHGWKNFVLDHNIGAGEFLVFRQIARSVFTV</sequence>
<reference evidence="3" key="2">
    <citation type="submission" date="2021-02" db="EMBL/GenBank/DDBJ databases">
        <authorList>
            <person name="Kimball J.A."/>
            <person name="Haas M.W."/>
            <person name="Macchietto M."/>
            <person name="Kono T."/>
            <person name="Duquette J."/>
            <person name="Shao M."/>
        </authorList>
    </citation>
    <scope>NUCLEOTIDE SEQUENCE</scope>
    <source>
        <tissue evidence="3">Fresh leaf tissue</tissue>
    </source>
</reference>
<name>A0A8J5V8H9_ZIZPA</name>
<organism evidence="3 4">
    <name type="scientific">Zizania palustris</name>
    <name type="common">Northern wild rice</name>
    <dbReference type="NCBI Taxonomy" id="103762"/>
    <lineage>
        <taxon>Eukaryota</taxon>
        <taxon>Viridiplantae</taxon>
        <taxon>Streptophyta</taxon>
        <taxon>Embryophyta</taxon>
        <taxon>Tracheophyta</taxon>
        <taxon>Spermatophyta</taxon>
        <taxon>Magnoliopsida</taxon>
        <taxon>Liliopsida</taxon>
        <taxon>Poales</taxon>
        <taxon>Poaceae</taxon>
        <taxon>BOP clade</taxon>
        <taxon>Oryzoideae</taxon>
        <taxon>Oryzeae</taxon>
        <taxon>Zizaniinae</taxon>
        <taxon>Zizania</taxon>
    </lineage>
</organism>